<dbReference type="RefSeq" id="WP_166283535.1">
    <property type="nucleotide sequence ID" value="NZ_JAANNP010000021.1"/>
</dbReference>
<keyword evidence="4" id="KW-1185">Reference proteome</keyword>
<evidence type="ECO:0000313" key="4">
    <source>
        <dbReference type="Proteomes" id="UP000800981"/>
    </source>
</evidence>
<protein>
    <submittedName>
        <fullName evidence="3">Sirohydrochlorin chelatase</fullName>
    </submittedName>
</protein>
<comment type="caution">
    <text evidence="3">The sequence shown here is derived from an EMBL/GenBank/DDBJ whole genome shotgun (WGS) entry which is preliminary data.</text>
</comment>
<evidence type="ECO:0000256" key="2">
    <source>
        <dbReference type="ARBA" id="ARBA00023239"/>
    </source>
</evidence>
<dbReference type="CDD" id="cd03416">
    <property type="entry name" value="CbiX_SirB_N"/>
    <property type="match status" value="1"/>
</dbReference>
<keyword evidence="1" id="KW-0479">Metal-binding</keyword>
<dbReference type="SUPFAM" id="SSF53800">
    <property type="entry name" value="Chelatase"/>
    <property type="match status" value="1"/>
</dbReference>
<dbReference type="InterPro" id="IPR050963">
    <property type="entry name" value="Sirohydro_Cobaltochel/CbiX"/>
</dbReference>
<evidence type="ECO:0000256" key="1">
    <source>
        <dbReference type="ARBA" id="ARBA00022723"/>
    </source>
</evidence>
<organism evidence="3 4">
    <name type="scientific">Motilibacter deserti</name>
    <dbReference type="NCBI Taxonomy" id="2714956"/>
    <lineage>
        <taxon>Bacteria</taxon>
        <taxon>Bacillati</taxon>
        <taxon>Actinomycetota</taxon>
        <taxon>Actinomycetes</taxon>
        <taxon>Motilibacterales</taxon>
        <taxon>Motilibacteraceae</taxon>
        <taxon>Motilibacter</taxon>
    </lineage>
</organism>
<reference evidence="3 4" key="1">
    <citation type="submission" date="2020-03" db="EMBL/GenBank/DDBJ databases">
        <title>Two novel Motilibacter sp.</title>
        <authorList>
            <person name="Liu S."/>
        </authorList>
    </citation>
    <scope>NUCLEOTIDE SEQUENCE [LARGE SCALE GENOMIC DNA]</scope>
    <source>
        <strain evidence="3 4">E257</strain>
    </source>
</reference>
<dbReference type="PANTHER" id="PTHR33542">
    <property type="entry name" value="SIROHYDROCHLORIN FERROCHELATASE, CHLOROPLASTIC"/>
    <property type="match status" value="1"/>
</dbReference>
<keyword evidence="2" id="KW-0456">Lyase</keyword>
<dbReference type="InterPro" id="IPR002762">
    <property type="entry name" value="CbiX-like"/>
</dbReference>
<dbReference type="PANTHER" id="PTHR33542:SF5">
    <property type="entry name" value="FERROCHELATASE CHE1"/>
    <property type="match status" value="1"/>
</dbReference>
<name>A0ABX0GWA6_9ACTN</name>
<gene>
    <name evidence="3" type="ORF">G9H71_15835</name>
</gene>
<dbReference type="Pfam" id="PF01903">
    <property type="entry name" value="CbiX"/>
    <property type="match status" value="2"/>
</dbReference>
<dbReference type="Gene3D" id="3.40.50.1400">
    <property type="match status" value="2"/>
</dbReference>
<dbReference type="EMBL" id="JAANNP010000021">
    <property type="protein sequence ID" value="NHC15252.1"/>
    <property type="molecule type" value="Genomic_DNA"/>
</dbReference>
<accession>A0ABX0GWA6</accession>
<evidence type="ECO:0000313" key="3">
    <source>
        <dbReference type="EMBL" id="NHC15252.1"/>
    </source>
</evidence>
<dbReference type="Proteomes" id="UP000800981">
    <property type="component" value="Unassembled WGS sequence"/>
</dbReference>
<sequence>MPPTPAPAPGAPAAQLPVDAPVVIAAHGTEVQAGLRTVEAMAERVSAAMPGRRVRVGYLDVVGPTVGETLAALDAPAVVVPLLLAPGYHVDVDLPAVAAAAAHPVVCTGPVGPDERLLDVVLRRLLEAGYTRGDAVVLGAAGSSSPRSARATAQAVRWLAERTGAEVVAAYASATPPTPAEAVTRLRAGGARRVALATYLLAPGYFAERMHDSGADVVSAPIGDAPEVTAAILDRVAGIGPVALP</sequence>
<proteinExistence type="predicted"/>